<accession>A0A914DG92</accession>
<name>A0A914DG92_9BILA</name>
<evidence type="ECO:0000313" key="4">
    <source>
        <dbReference type="WBParaSite" id="ACRNAN_scaffold2642.g13845.t1"/>
    </source>
</evidence>
<keyword evidence="3" id="KW-1185">Reference proteome</keyword>
<feature type="chain" id="PRO_5038275818" evidence="2">
    <location>
        <begin position="22"/>
        <end position="173"/>
    </location>
</feature>
<dbReference type="WBParaSite" id="ACRNAN_scaffold2642.g13845.t1">
    <property type="protein sequence ID" value="ACRNAN_scaffold2642.g13845.t1"/>
    <property type="gene ID" value="ACRNAN_scaffold2642.g13845"/>
</dbReference>
<feature type="transmembrane region" description="Helical" evidence="1">
    <location>
        <begin position="97"/>
        <end position="130"/>
    </location>
</feature>
<evidence type="ECO:0000313" key="3">
    <source>
        <dbReference type="Proteomes" id="UP000887540"/>
    </source>
</evidence>
<keyword evidence="1" id="KW-0472">Membrane</keyword>
<proteinExistence type="predicted"/>
<sequence length="173" mass="19074">MVLLKIASLVLVLSVIDLVKGQNDANNCAVNQLFNGKICTCVPGYFASENEESAKRCEDECEEVYSTYFTYGKCVKEIFDKADQQPACNMRCGLGLYLWASIAIFVVIAAALATLFFTIPLCIASCCSCLQARKANKNTKRVYADSQGGAPGKDQLATMSYNPYAYWPYYGRT</sequence>
<organism evidence="3 4">
    <name type="scientific">Acrobeloides nanus</name>
    <dbReference type="NCBI Taxonomy" id="290746"/>
    <lineage>
        <taxon>Eukaryota</taxon>
        <taxon>Metazoa</taxon>
        <taxon>Ecdysozoa</taxon>
        <taxon>Nematoda</taxon>
        <taxon>Chromadorea</taxon>
        <taxon>Rhabditida</taxon>
        <taxon>Tylenchina</taxon>
        <taxon>Cephalobomorpha</taxon>
        <taxon>Cephaloboidea</taxon>
        <taxon>Cephalobidae</taxon>
        <taxon>Acrobeloides</taxon>
    </lineage>
</organism>
<dbReference type="AlphaFoldDB" id="A0A914DG92"/>
<keyword evidence="1" id="KW-0812">Transmembrane</keyword>
<protein>
    <submittedName>
        <fullName evidence="4 5">Uncharacterized protein</fullName>
    </submittedName>
</protein>
<dbReference type="Proteomes" id="UP000887540">
    <property type="component" value="Unplaced"/>
</dbReference>
<reference evidence="4 5" key="1">
    <citation type="submission" date="2022-11" db="UniProtKB">
        <authorList>
            <consortium name="WormBaseParasite"/>
        </authorList>
    </citation>
    <scope>IDENTIFICATION</scope>
</reference>
<evidence type="ECO:0000256" key="1">
    <source>
        <dbReference type="SAM" id="Phobius"/>
    </source>
</evidence>
<feature type="signal peptide" evidence="2">
    <location>
        <begin position="1"/>
        <end position="21"/>
    </location>
</feature>
<keyword evidence="2" id="KW-0732">Signal</keyword>
<keyword evidence="1" id="KW-1133">Transmembrane helix</keyword>
<evidence type="ECO:0000256" key="2">
    <source>
        <dbReference type="SAM" id="SignalP"/>
    </source>
</evidence>
<dbReference type="WBParaSite" id="ACRNAN_scaffold2642.g13845.t2">
    <property type="protein sequence ID" value="ACRNAN_scaffold2642.g13845.t2"/>
    <property type="gene ID" value="ACRNAN_scaffold2642.g13845"/>
</dbReference>
<evidence type="ECO:0000313" key="5">
    <source>
        <dbReference type="WBParaSite" id="ACRNAN_scaffold2642.g13845.t2"/>
    </source>
</evidence>